<keyword evidence="3" id="KW-1185">Reference proteome</keyword>
<accession>A0A9W9VRB3</accession>
<dbReference type="Proteomes" id="UP001147747">
    <property type="component" value="Unassembled WGS sequence"/>
</dbReference>
<proteinExistence type="predicted"/>
<reference evidence="2" key="2">
    <citation type="journal article" date="2023" name="IMA Fungus">
        <title>Comparative genomic study of the Penicillium genus elucidates a diverse pangenome and 15 lateral gene transfer events.</title>
        <authorList>
            <person name="Petersen C."/>
            <person name="Sorensen T."/>
            <person name="Nielsen M.R."/>
            <person name="Sondergaard T.E."/>
            <person name="Sorensen J.L."/>
            <person name="Fitzpatrick D.A."/>
            <person name="Frisvad J.C."/>
            <person name="Nielsen K.L."/>
        </authorList>
    </citation>
    <scope>NUCLEOTIDE SEQUENCE</scope>
    <source>
        <strain evidence="2">IBT 29677</strain>
    </source>
</reference>
<reference evidence="2" key="1">
    <citation type="submission" date="2022-12" db="EMBL/GenBank/DDBJ databases">
        <authorList>
            <person name="Petersen C."/>
        </authorList>
    </citation>
    <scope>NUCLEOTIDE SEQUENCE</scope>
    <source>
        <strain evidence="2">IBT 29677</strain>
    </source>
</reference>
<organism evidence="2 3">
    <name type="scientific">Penicillium cosmopolitanum</name>
    <dbReference type="NCBI Taxonomy" id="1131564"/>
    <lineage>
        <taxon>Eukaryota</taxon>
        <taxon>Fungi</taxon>
        <taxon>Dikarya</taxon>
        <taxon>Ascomycota</taxon>
        <taxon>Pezizomycotina</taxon>
        <taxon>Eurotiomycetes</taxon>
        <taxon>Eurotiomycetidae</taxon>
        <taxon>Eurotiales</taxon>
        <taxon>Aspergillaceae</taxon>
        <taxon>Penicillium</taxon>
    </lineage>
</organism>
<protein>
    <submittedName>
        <fullName evidence="2">Uncharacterized protein</fullName>
    </submittedName>
</protein>
<dbReference type="RefSeq" id="XP_056485543.1">
    <property type="nucleotide sequence ID" value="XM_056634923.1"/>
</dbReference>
<comment type="caution">
    <text evidence="2">The sequence shown here is derived from an EMBL/GenBank/DDBJ whole genome shotgun (WGS) entry which is preliminary data.</text>
</comment>
<evidence type="ECO:0000313" key="2">
    <source>
        <dbReference type="EMBL" id="KAJ5387745.1"/>
    </source>
</evidence>
<name>A0A9W9VRB3_9EURO</name>
<evidence type="ECO:0000313" key="3">
    <source>
        <dbReference type="Proteomes" id="UP001147747"/>
    </source>
</evidence>
<dbReference type="GeneID" id="81373903"/>
<feature type="compositionally biased region" description="Polar residues" evidence="1">
    <location>
        <begin position="31"/>
        <end position="42"/>
    </location>
</feature>
<dbReference type="AlphaFoldDB" id="A0A9W9VRB3"/>
<sequence length="68" mass="7737">MTIGPTPARIAKGLYIPVALNKEAQPPATPEKSSWGHQNHTIGRSGHAYHHLSKEIFEWKPAVRWRRQ</sequence>
<dbReference type="EMBL" id="JAPZBU010000009">
    <property type="protein sequence ID" value="KAJ5387745.1"/>
    <property type="molecule type" value="Genomic_DNA"/>
</dbReference>
<feature type="region of interest" description="Disordered" evidence="1">
    <location>
        <begin position="24"/>
        <end position="44"/>
    </location>
</feature>
<evidence type="ECO:0000256" key="1">
    <source>
        <dbReference type="SAM" id="MobiDB-lite"/>
    </source>
</evidence>
<gene>
    <name evidence="2" type="ORF">N7509_010286</name>
</gene>